<dbReference type="AlphaFoldDB" id="B0E7U4"/>
<dbReference type="VEuPathDB" id="AmoebaDB:EDI_339150"/>
<reference evidence="3" key="1">
    <citation type="submission" date="2007-12" db="EMBL/GenBank/DDBJ databases">
        <title>Annotation of Entamoeba dispar SAW760.</title>
        <authorList>
            <person name="Lorenzi H."/>
            <person name="Inman J."/>
            <person name="Schobel S."/>
            <person name="Amedeo P."/>
            <person name="Caler E."/>
        </authorList>
    </citation>
    <scope>NUCLEOTIDE SEQUENCE [LARGE SCALE GENOMIC DNA]</scope>
    <source>
        <strain evidence="3">ATCC PRA-260 / SAW760</strain>
    </source>
</reference>
<organism evidence="3">
    <name type="scientific">Entamoeba dispar (strain ATCC PRA-260 / SAW760)</name>
    <dbReference type="NCBI Taxonomy" id="370354"/>
    <lineage>
        <taxon>Eukaryota</taxon>
        <taxon>Amoebozoa</taxon>
        <taxon>Evosea</taxon>
        <taxon>Archamoebae</taxon>
        <taxon>Mastigamoebida</taxon>
        <taxon>Entamoebidae</taxon>
        <taxon>Entamoeba</taxon>
    </lineage>
</organism>
<feature type="compositionally biased region" description="Basic and acidic residues" evidence="1">
    <location>
        <begin position="446"/>
        <end position="474"/>
    </location>
</feature>
<protein>
    <submittedName>
        <fullName evidence="2">Uncharacterized protein</fullName>
    </submittedName>
</protein>
<evidence type="ECO:0000313" key="2">
    <source>
        <dbReference type="EMBL" id="EDR29416.1"/>
    </source>
</evidence>
<evidence type="ECO:0000313" key="3">
    <source>
        <dbReference type="Proteomes" id="UP000008076"/>
    </source>
</evidence>
<dbReference type="EMBL" id="DS548079">
    <property type="protein sequence ID" value="EDR29416.1"/>
    <property type="molecule type" value="Genomic_DNA"/>
</dbReference>
<feature type="region of interest" description="Disordered" evidence="1">
    <location>
        <begin position="520"/>
        <end position="540"/>
    </location>
</feature>
<sequence>MQNSFSLDFPFDSSFSDNSQSNNFFSQQHQEFNSLSSNGFSSQSSNDFPVTLQNDFSQPSQFSNFDPQVNQQPTQQNTPSKGPTKFKFGPPTSTTKRGRTEIKPPMTNSSSLNSVSQQQVQAQPPENQKTEEVPQPIQTQIKKQPASDHYNLLREIAAETLTSTTLVQSESSAQPMEQKPFEFNNQQEFTFNNQQQPFEFNNQQQFNVFSNDFSFDKQIVQTPQQPQETVEHQVVDQQLTSQKSDEPKIEITPQVTNPLNAIKSTPPTPANEIETKTQIPLDQKVNDSTQFAFNSFENVFSGNFSFDTPVDSHKEEIQFEQKSTEHDTPVITQEEKKEVVSENKPFDMMNLEEDERREELNQAKQRKEELQVEKSLLEKEIQESSQDIKEIDNIKELQSENEQLQREINDMKKQIQNIKEEKRKRDEETSRLIKENNEMKSQINELKQKLRDLKEKEENEKKDNENKKQENIELKEYSNEGQRLIQVKAMGGIVEDQEIDSFISHEIKQGEEIDNRINKVIEENNQSEESNQPEENSQQEVIDKIKQMLGDGSYKLGPFLNTLFTVQDEDFKDNRNEFPMLPFALL</sequence>
<dbReference type="Proteomes" id="UP000008076">
    <property type="component" value="Unassembled WGS sequence"/>
</dbReference>
<proteinExistence type="predicted"/>
<dbReference type="OrthoDB" id="30228at2759"/>
<dbReference type="KEGG" id="edi:EDI_339150"/>
<feature type="compositionally biased region" description="Polar residues" evidence="1">
    <location>
        <begin position="51"/>
        <end position="66"/>
    </location>
</feature>
<dbReference type="eggNOG" id="ENOG502RBJP">
    <property type="taxonomic scope" value="Eukaryota"/>
</dbReference>
<accession>B0E7U4</accession>
<dbReference type="RefSeq" id="XP_001734439.1">
    <property type="nucleotide sequence ID" value="XM_001734387.1"/>
</dbReference>
<evidence type="ECO:0000256" key="1">
    <source>
        <dbReference type="SAM" id="MobiDB-lite"/>
    </source>
</evidence>
<feature type="compositionally biased region" description="Low complexity" evidence="1">
    <location>
        <begin position="523"/>
        <end position="540"/>
    </location>
</feature>
<dbReference type="GeneID" id="5879351"/>
<feature type="compositionally biased region" description="Low complexity" evidence="1">
    <location>
        <begin position="67"/>
        <end position="79"/>
    </location>
</feature>
<gene>
    <name evidence="2" type="ORF">EDI_339150</name>
</gene>
<dbReference type="OMA" id="ANDHYSL"/>
<feature type="compositionally biased region" description="Low complexity" evidence="1">
    <location>
        <begin position="134"/>
        <end position="144"/>
    </location>
</feature>
<feature type="region of interest" description="Disordered" evidence="1">
    <location>
        <begin position="415"/>
        <end position="474"/>
    </location>
</feature>
<feature type="compositionally biased region" description="Basic and acidic residues" evidence="1">
    <location>
        <begin position="415"/>
        <end position="438"/>
    </location>
</feature>
<name>B0E7U4_ENTDS</name>
<feature type="compositionally biased region" description="Low complexity" evidence="1">
    <location>
        <begin position="17"/>
        <end position="48"/>
    </location>
</feature>
<keyword evidence="3" id="KW-1185">Reference proteome</keyword>
<feature type="compositionally biased region" description="Low complexity" evidence="1">
    <location>
        <begin position="108"/>
        <end position="123"/>
    </location>
</feature>
<feature type="region of interest" description="Disordered" evidence="1">
    <location>
        <begin position="17"/>
        <end position="146"/>
    </location>
</feature>